<comment type="caution">
    <text evidence="3">The sequence shown here is derived from an EMBL/GenBank/DDBJ whole genome shotgun (WGS) entry which is preliminary data.</text>
</comment>
<dbReference type="Proteomes" id="UP000288805">
    <property type="component" value="Unassembled WGS sequence"/>
</dbReference>
<feature type="domain" description="Retroviral polymerase SH3-like" evidence="2">
    <location>
        <begin position="8"/>
        <end position="43"/>
    </location>
</feature>
<name>A0A438KBN3_VITVI</name>
<dbReference type="InterPro" id="IPR013103">
    <property type="entry name" value="RVT_2"/>
</dbReference>
<evidence type="ECO:0000259" key="2">
    <source>
        <dbReference type="Pfam" id="PF25597"/>
    </source>
</evidence>
<protein>
    <submittedName>
        <fullName evidence="3">Uncharacterized protein</fullName>
    </submittedName>
</protein>
<dbReference type="Pfam" id="PF07727">
    <property type="entry name" value="RVT_2"/>
    <property type="match status" value="1"/>
</dbReference>
<dbReference type="InterPro" id="IPR057670">
    <property type="entry name" value="SH3_retrovirus"/>
</dbReference>
<reference evidence="3 4" key="1">
    <citation type="journal article" date="2018" name="PLoS Genet.">
        <title>Population sequencing reveals clonal diversity and ancestral inbreeding in the grapevine cultivar Chardonnay.</title>
        <authorList>
            <person name="Roach M.J."/>
            <person name="Johnson D.L."/>
            <person name="Bohlmann J."/>
            <person name="van Vuuren H.J."/>
            <person name="Jones S.J."/>
            <person name="Pretorius I.S."/>
            <person name="Schmidt S.A."/>
            <person name="Borneman A.R."/>
        </authorList>
    </citation>
    <scope>NUCLEOTIDE SEQUENCE [LARGE SCALE GENOMIC DNA]</scope>
    <source>
        <strain evidence="4">cv. Chardonnay</strain>
        <tissue evidence="3">Leaf</tissue>
    </source>
</reference>
<feature type="domain" description="Reverse transcriptase Ty1/copia-type" evidence="1">
    <location>
        <begin position="231"/>
        <end position="266"/>
    </location>
</feature>
<organism evidence="3 4">
    <name type="scientific">Vitis vinifera</name>
    <name type="common">Grape</name>
    <dbReference type="NCBI Taxonomy" id="29760"/>
    <lineage>
        <taxon>Eukaryota</taxon>
        <taxon>Viridiplantae</taxon>
        <taxon>Streptophyta</taxon>
        <taxon>Embryophyta</taxon>
        <taxon>Tracheophyta</taxon>
        <taxon>Spermatophyta</taxon>
        <taxon>Magnoliopsida</taxon>
        <taxon>eudicotyledons</taxon>
        <taxon>Gunneridae</taxon>
        <taxon>Pentapetalae</taxon>
        <taxon>rosids</taxon>
        <taxon>Vitales</taxon>
        <taxon>Vitaceae</taxon>
        <taxon>Viteae</taxon>
        <taxon>Vitis</taxon>
    </lineage>
</organism>
<proteinExistence type="predicted"/>
<dbReference type="EMBL" id="QGNW01000011">
    <property type="protein sequence ID" value="RVX18629.1"/>
    <property type="molecule type" value="Genomic_DNA"/>
</dbReference>
<accession>A0A438KBN3</accession>
<gene>
    <name evidence="3" type="ORF">CK203_006609</name>
</gene>
<dbReference type="AlphaFoldDB" id="A0A438KBN3"/>
<evidence type="ECO:0000313" key="3">
    <source>
        <dbReference type="EMBL" id="RVX18629.1"/>
    </source>
</evidence>
<dbReference type="Pfam" id="PF25597">
    <property type="entry name" value="SH3_retrovirus"/>
    <property type="match status" value="1"/>
</dbReference>
<sequence>MREELFVSSNLAGYRVYDLETHKFFSSRDVVFHEHIFPFHTNPQEEQHDVVVLPLPQTSYEPIITETTKPQADDQPPPLLSSLESTSNECTLDLNTIVSPPPPATHRSDRIKQPNVQLRNFHLYHTTKVASSQSSSLSGTCHPLTRYISYAQLSPKYRNFVCAITTFVEPTTYEQAVLDPKWQEAMVAKLHALEQNHTWTLTPLPSSHRQLGANGCIRSNITLMAQLSDTKLAAVRHWSLHQMDVQNAFLHGDLLEEVYMQLPPRFLSIGGDTYVVLIYVDDMIITDNDENVIASLKESLHNQISHQGPRSITIFL</sequence>
<evidence type="ECO:0000313" key="4">
    <source>
        <dbReference type="Proteomes" id="UP000288805"/>
    </source>
</evidence>
<evidence type="ECO:0000259" key="1">
    <source>
        <dbReference type="Pfam" id="PF07727"/>
    </source>
</evidence>